<evidence type="ECO:0000256" key="15">
    <source>
        <dbReference type="ARBA" id="ARBA00023136"/>
    </source>
</evidence>
<dbReference type="SUPFAM" id="SSF51294">
    <property type="entry name" value="Hedgehog/intein (Hint) domain"/>
    <property type="match status" value="1"/>
</dbReference>
<keyword evidence="9" id="KW-0378">Hydrolase</keyword>
<keyword evidence="4" id="KW-0150">Chloroplast</keyword>
<keyword evidence="11" id="KW-0460">Magnesium</keyword>
<keyword evidence="14" id="KW-0342">GTP-binding</keyword>
<evidence type="ECO:0000256" key="13">
    <source>
        <dbReference type="ARBA" id="ARBA00022989"/>
    </source>
</evidence>
<dbReference type="Gene3D" id="2.170.16.10">
    <property type="entry name" value="Hedgehog/Intein (Hint) domain"/>
    <property type="match status" value="1"/>
</dbReference>
<evidence type="ECO:0000256" key="8">
    <source>
        <dbReference type="ARBA" id="ARBA00022741"/>
    </source>
</evidence>
<evidence type="ECO:0000256" key="16">
    <source>
        <dbReference type="ARBA" id="ARBA00024013"/>
    </source>
</evidence>
<dbReference type="SMART" id="SM00306">
    <property type="entry name" value="HintN"/>
    <property type="match status" value="1"/>
</dbReference>
<dbReference type="InterPro" id="IPR001767">
    <property type="entry name" value="Hedgehog_Hint"/>
</dbReference>
<dbReference type="GO" id="GO:0016540">
    <property type="term" value="P:protein autoprocessing"/>
    <property type="evidence" value="ECO:0007669"/>
    <property type="project" value="InterPro"/>
</dbReference>
<gene>
    <name evidence="18" type="ORF">RCL2_000367900</name>
</gene>
<keyword evidence="6" id="KW-0812">Transmembrane</keyword>
<evidence type="ECO:0000256" key="2">
    <source>
        <dbReference type="ARBA" id="ARBA00004167"/>
    </source>
</evidence>
<sequence length="483" mass="54858">MIIHSILGKESGGNKIGFTTFSPMSQQYFPNNDDDDYPVILLIGNTGSGKSTLGNLLLGQNKFIVSDSAISTTKKCQMAPIEINEKMFTVIDTPGIFETDKTNLEISNELAQVFLQCTRGIQAIIVVMEATRFTMEQRDTIDRITKLLGKESLNHMIAVFTKCKRAPTIDPHLLFNSLVPEQKDFLDSIGNRFTISPNLDIFSEPDDPIVTRHMMNLKNYIVGIPNFYTADIFVKIYREIQETEEKELREMRENHINPYQHYNTSSITFKDVAKCIIERGGQCFAADSKVILQYGKVTKISELVIGDYVCCGFENGKQIFSEVFSFIHADRDAVTEFQLIDFMKQDGSLGTLCVTPEHHIFVNDGGTDFVKNVIPHKTKLFVSDGEKLVSIVTTRMMKERRKGYYSPLTRNGTILVDDVLCSCYASAPPYQSLFNLALAPLKFYTKIFPSNHLDKEIHPYVKFLNRGRRIVEFLDYLNFPQKA</sequence>
<dbReference type="InterPro" id="IPR006703">
    <property type="entry name" value="G_AIG1"/>
</dbReference>
<dbReference type="GO" id="GO:0016787">
    <property type="term" value="F:hydrolase activity"/>
    <property type="evidence" value="ECO:0007669"/>
    <property type="project" value="UniProtKB-KW"/>
</dbReference>
<dbReference type="GO" id="GO:0046872">
    <property type="term" value="F:metal ion binding"/>
    <property type="evidence" value="ECO:0007669"/>
    <property type="project" value="UniProtKB-KW"/>
</dbReference>
<comment type="cofactor">
    <cofactor evidence="1">
        <name>Mg(2+)</name>
        <dbReference type="ChEBI" id="CHEBI:18420"/>
    </cofactor>
</comment>
<dbReference type="AlphaFoldDB" id="A0A8H3KUQ0"/>
<protein>
    <recommendedName>
        <fullName evidence="17">AIG1-type G domain-containing protein</fullName>
    </recommendedName>
</protein>
<keyword evidence="15" id="KW-0472">Membrane</keyword>
<dbReference type="GO" id="GO:0016539">
    <property type="term" value="P:intein-mediated protein splicing"/>
    <property type="evidence" value="ECO:0007669"/>
    <property type="project" value="InterPro"/>
</dbReference>
<evidence type="ECO:0000256" key="7">
    <source>
        <dbReference type="ARBA" id="ARBA00022723"/>
    </source>
</evidence>
<dbReference type="PROSITE" id="PS51720">
    <property type="entry name" value="G_AIG1"/>
    <property type="match status" value="1"/>
</dbReference>
<dbReference type="InterPro" id="IPR036844">
    <property type="entry name" value="Hint_dom_sf"/>
</dbReference>
<name>A0A8H3KUQ0_9GLOM</name>
<dbReference type="CDD" id="cd00081">
    <property type="entry name" value="Hint"/>
    <property type="match status" value="1"/>
</dbReference>
<organism evidence="18 19">
    <name type="scientific">Rhizophagus clarus</name>
    <dbReference type="NCBI Taxonomy" id="94130"/>
    <lineage>
        <taxon>Eukaryota</taxon>
        <taxon>Fungi</taxon>
        <taxon>Fungi incertae sedis</taxon>
        <taxon>Mucoromycota</taxon>
        <taxon>Glomeromycotina</taxon>
        <taxon>Glomeromycetes</taxon>
        <taxon>Glomerales</taxon>
        <taxon>Glomeraceae</taxon>
        <taxon>Rhizophagus</taxon>
    </lineage>
</organism>
<dbReference type="InterPro" id="IPR006141">
    <property type="entry name" value="Intein_N"/>
</dbReference>
<dbReference type="Pfam" id="PF01079">
    <property type="entry name" value="Hint"/>
    <property type="match status" value="1"/>
</dbReference>
<dbReference type="Gene3D" id="3.40.50.300">
    <property type="entry name" value="P-loop containing nucleotide triphosphate hydrolases"/>
    <property type="match status" value="1"/>
</dbReference>
<keyword evidence="5" id="KW-0934">Plastid</keyword>
<dbReference type="PANTHER" id="PTHR10903">
    <property type="entry name" value="GTPASE, IMAP FAMILY MEMBER-RELATED"/>
    <property type="match status" value="1"/>
</dbReference>
<keyword evidence="10" id="KW-1002">Plastid outer membrane</keyword>
<dbReference type="InterPro" id="IPR027417">
    <property type="entry name" value="P-loop_NTPase"/>
</dbReference>
<dbReference type="GO" id="GO:0005525">
    <property type="term" value="F:GTP binding"/>
    <property type="evidence" value="ECO:0007669"/>
    <property type="project" value="UniProtKB-KW"/>
</dbReference>
<evidence type="ECO:0000259" key="17">
    <source>
        <dbReference type="PROSITE" id="PS51720"/>
    </source>
</evidence>
<evidence type="ECO:0000256" key="5">
    <source>
        <dbReference type="ARBA" id="ARBA00022640"/>
    </source>
</evidence>
<evidence type="ECO:0000313" key="18">
    <source>
        <dbReference type="EMBL" id="GES76272.1"/>
    </source>
</evidence>
<comment type="caution">
    <text evidence="18">The sequence shown here is derived from an EMBL/GenBank/DDBJ whole genome shotgun (WGS) entry which is preliminary data.</text>
</comment>
<dbReference type="EMBL" id="BLAL01000019">
    <property type="protein sequence ID" value="GES76272.1"/>
    <property type="molecule type" value="Genomic_DNA"/>
</dbReference>
<proteinExistence type="predicted"/>
<keyword evidence="13" id="KW-1133">Transmembrane helix</keyword>
<evidence type="ECO:0000256" key="6">
    <source>
        <dbReference type="ARBA" id="ARBA00022692"/>
    </source>
</evidence>
<evidence type="ECO:0000313" key="19">
    <source>
        <dbReference type="Proteomes" id="UP000615446"/>
    </source>
</evidence>
<evidence type="ECO:0000256" key="14">
    <source>
        <dbReference type="ARBA" id="ARBA00023134"/>
    </source>
</evidence>
<keyword evidence="7" id="KW-0479">Metal-binding</keyword>
<evidence type="ECO:0000256" key="3">
    <source>
        <dbReference type="ARBA" id="ARBA00022448"/>
    </source>
</evidence>
<dbReference type="Pfam" id="PF04548">
    <property type="entry name" value="AIG1"/>
    <property type="match status" value="1"/>
</dbReference>
<dbReference type="OrthoDB" id="8954335at2759"/>
<dbReference type="GO" id="GO:0016020">
    <property type="term" value="C:membrane"/>
    <property type="evidence" value="ECO:0007669"/>
    <property type="project" value="UniProtKB-SubCell"/>
</dbReference>
<evidence type="ECO:0000256" key="10">
    <source>
        <dbReference type="ARBA" id="ARBA00022805"/>
    </source>
</evidence>
<evidence type="ECO:0000256" key="1">
    <source>
        <dbReference type="ARBA" id="ARBA00001946"/>
    </source>
</evidence>
<evidence type="ECO:0000256" key="4">
    <source>
        <dbReference type="ARBA" id="ARBA00022528"/>
    </source>
</evidence>
<comment type="subcellular location">
    <subcellularLocation>
        <location evidence="2">Membrane</location>
        <topology evidence="2">Single-pass membrane protein</topology>
    </subcellularLocation>
    <subcellularLocation>
        <location evidence="16">Plastid</location>
        <location evidence="16">Chloroplast outer membrane</location>
    </subcellularLocation>
</comment>
<keyword evidence="8" id="KW-0547">Nucleotide-binding</keyword>
<accession>A0A8H3KUQ0</accession>
<keyword evidence="12" id="KW-0653">Protein transport</keyword>
<dbReference type="PROSITE" id="PS50817">
    <property type="entry name" value="INTEIN_N_TER"/>
    <property type="match status" value="1"/>
</dbReference>
<dbReference type="InterPro" id="IPR003587">
    <property type="entry name" value="Hint_dom_N"/>
</dbReference>
<dbReference type="SUPFAM" id="SSF52540">
    <property type="entry name" value="P-loop containing nucleoside triphosphate hydrolases"/>
    <property type="match status" value="1"/>
</dbReference>
<dbReference type="GO" id="GO:0015031">
    <property type="term" value="P:protein transport"/>
    <property type="evidence" value="ECO:0007669"/>
    <property type="project" value="UniProtKB-KW"/>
</dbReference>
<feature type="domain" description="AIG1-type G" evidence="17">
    <location>
        <begin position="35"/>
        <end position="237"/>
    </location>
</feature>
<evidence type="ECO:0000256" key="12">
    <source>
        <dbReference type="ARBA" id="ARBA00022927"/>
    </source>
</evidence>
<dbReference type="PANTHER" id="PTHR10903:SF135">
    <property type="entry name" value="TRANSLOCASE OF CHLOROPLAST 120, CHLOROPLASTIC-RELATED"/>
    <property type="match status" value="1"/>
</dbReference>
<keyword evidence="3" id="KW-0813">Transport</keyword>
<evidence type="ECO:0000256" key="11">
    <source>
        <dbReference type="ARBA" id="ARBA00022842"/>
    </source>
</evidence>
<dbReference type="InterPro" id="IPR045058">
    <property type="entry name" value="GIMA/IAN/Toc"/>
</dbReference>
<dbReference type="Proteomes" id="UP000615446">
    <property type="component" value="Unassembled WGS sequence"/>
</dbReference>
<reference evidence="18" key="1">
    <citation type="submission" date="2019-10" db="EMBL/GenBank/DDBJ databases">
        <title>Conservation and host-specific expression of non-tandemly repeated heterogenous ribosome RNA gene in arbuscular mycorrhizal fungi.</title>
        <authorList>
            <person name="Maeda T."/>
            <person name="Kobayashi Y."/>
            <person name="Nakagawa T."/>
            <person name="Ezawa T."/>
            <person name="Yamaguchi K."/>
            <person name="Bino T."/>
            <person name="Nishimoto Y."/>
            <person name="Shigenobu S."/>
            <person name="Kawaguchi M."/>
        </authorList>
    </citation>
    <scope>NUCLEOTIDE SEQUENCE</scope>
    <source>
        <strain evidence="18">HR1</strain>
    </source>
</reference>
<evidence type="ECO:0000256" key="9">
    <source>
        <dbReference type="ARBA" id="ARBA00022801"/>
    </source>
</evidence>